<evidence type="ECO:0000256" key="4">
    <source>
        <dbReference type="ARBA" id="ARBA00022679"/>
    </source>
</evidence>
<feature type="binding site" evidence="9">
    <location>
        <position position="133"/>
    </location>
    <ligand>
        <name>UTP</name>
        <dbReference type="ChEBI" id="CHEBI:46398"/>
    </ligand>
</feature>
<dbReference type="Gene3D" id="2.160.10.10">
    <property type="entry name" value="Hexapeptide repeat proteins"/>
    <property type="match status" value="1"/>
</dbReference>
<name>A0A8H6IB82_9AGAR</name>
<feature type="binding site" evidence="9">
    <location>
        <position position="256"/>
    </location>
    <ligand>
        <name>UTP</name>
        <dbReference type="ChEBI" id="CHEBI:46398"/>
    </ligand>
</feature>
<evidence type="ECO:0000313" key="11">
    <source>
        <dbReference type="Proteomes" id="UP000521943"/>
    </source>
</evidence>
<reference evidence="10 11" key="1">
    <citation type="submission" date="2020-07" db="EMBL/GenBank/DDBJ databases">
        <title>Comparative genomics of pyrophilous fungi reveals a link between fire events and developmental genes.</title>
        <authorList>
            <consortium name="DOE Joint Genome Institute"/>
            <person name="Steindorff A.S."/>
            <person name="Carver A."/>
            <person name="Calhoun S."/>
            <person name="Stillman K."/>
            <person name="Liu H."/>
            <person name="Lipzen A."/>
            <person name="Pangilinan J."/>
            <person name="Labutti K."/>
            <person name="Bruns T.D."/>
            <person name="Grigoriev I.V."/>
        </authorList>
    </citation>
    <scope>NUCLEOTIDE SEQUENCE [LARGE SCALE GENOMIC DNA]</scope>
    <source>
        <strain evidence="10 11">CBS 144469</strain>
    </source>
</reference>
<dbReference type="InterPro" id="IPR016267">
    <property type="entry name" value="UDPGP_trans"/>
</dbReference>
<feature type="binding site" evidence="9">
    <location>
        <position position="389"/>
    </location>
    <ligand>
        <name>UTP</name>
        <dbReference type="ChEBI" id="CHEBI:46398"/>
    </ligand>
</feature>
<comment type="function">
    <text evidence="1">Plays a central role as a glucosyl donor in cellular metabolic pathways.</text>
</comment>
<comment type="catalytic activity">
    <reaction evidence="7">
        <text>alpha-D-glucose 1-phosphate + UTP + H(+) = UDP-alpha-D-glucose + diphosphate</text>
        <dbReference type="Rhea" id="RHEA:19889"/>
        <dbReference type="ChEBI" id="CHEBI:15378"/>
        <dbReference type="ChEBI" id="CHEBI:33019"/>
        <dbReference type="ChEBI" id="CHEBI:46398"/>
        <dbReference type="ChEBI" id="CHEBI:58601"/>
        <dbReference type="ChEBI" id="CHEBI:58885"/>
        <dbReference type="EC" id="2.7.7.9"/>
    </reaction>
</comment>
<dbReference type="OrthoDB" id="932129at2759"/>
<evidence type="ECO:0000256" key="9">
    <source>
        <dbReference type="PIRSR" id="PIRSR000806-2"/>
    </source>
</evidence>
<dbReference type="Gene3D" id="3.90.550.10">
    <property type="entry name" value="Spore Coat Polysaccharide Biosynthesis Protein SpsA, Chain A"/>
    <property type="match status" value="1"/>
</dbReference>
<dbReference type="InterPro" id="IPR029044">
    <property type="entry name" value="Nucleotide-diphossugar_trans"/>
</dbReference>
<dbReference type="SUPFAM" id="SSF53448">
    <property type="entry name" value="Nucleotide-diphospho-sugar transferases"/>
    <property type="match status" value="1"/>
</dbReference>
<evidence type="ECO:0000256" key="7">
    <source>
        <dbReference type="ARBA" id="ARBA00048128"/>
    </source>
</evidence>
<evidence type="ECO:0000256" key="1">
    <source>
        <dbReference type="ARBA" id="ARBA00003449"/>
    </source>
</evidence>
<proteinExistence type="inferred from homology"/>
<dbReference type="Proteomes" id="UP000521943">
    <property type="component" value="Unassembled WGS sequence"/>
</dbReference>
<evidence type="ECO:0000256" key="2">
    <source>
        <dbReference type="ARBA" id="ARBA00010401"/>
    </source>
</evidence>
<dbReference type="GO" id="GO:0003983">
    <property type="term" value="F:UTP:glucose-1-phosphate uridylyltransferase activity"/>
    <property type="evidence" value="ECO:0007669"/>
    <property type="project" value="UniProtKB-EC"/>
</dbReference>
<evidence type="ECO:0000256" key="8">
    <source>
        <dbReference type="PIRSR" id="PIRSR000806-1"/>
    </source>
</evidence>
<evidence type="ECO:0000313" key="10">
    <source>
        <dbReference type="EMBL" id="KAF6761279.1"/>
    </source>
</evidence>
<keyword evidence="5 10" id="KW-0548">Nucleotidyltransferase</keyword>
<accession>A0A8H6IB82</accession>
<organism evidence="10 11">
    <name type="scientific">Ephemerocybe angulata</name>
    <dbReference type="NCBI Taxonomy" id="980116"/>
    <lineage>
        <taxon>Eukaryota</taxon>
        <taxon>Fungi</taxon>
        <taxon>Dikarya</taxon>
        <taxon>Basidiomycota</taxon>
        <taxon>Agaricomycotina</taxon>
        <taxon>Agaricomycetes</taxon>
        <taxon>Agaricomycetidae</taxon>
        <taxon>Agaricales</taxon>
        <taxon>Agaricineae</taxon>
        <taxon>Psathyrellaceae</taxon>
        <taxon>Ephemerocybe</taxon>
    </lineage>
</organism>
<dbReference type="Pfam" id="PF01704">
    <property type="entry name" value="UDPGP"/>
    <property type="match status" value="1"/>
</dbReference>
<dbReference type="EC" id="2.7.7.9" evidence="3"/>
<dbReference type="FunFam" id="3.90.550.10:FF:000002">
    <property type="entry name" value="UTP--glucose-1-phosphate uridylyltransferase"/>
    <property type="match status" value="1"/>
</dbReference>
<dbReference type="EMBL" id="JACGCI010000010">
    <property type="protein sequence ID" value="KAF6761279.1"/>
    <property type="molecule type" value="Genomic_DNA"/>
</dbReference>
<feature type="binding site" evidence="9">
    <location>
        <position position="225"/>
    </location>
    <ligand>
        <name>UTP</name>
        <dbReference type="ChEBI" id="CHEBI:46398"/>
    </ligand>
</feature>
<feature type="binding site" evidence="9">
    <location>
        <position position="196"/>
    </location>
    <ligand>
        <name>UTP</name>
        <dbReference type="ChEBI" id="CHEBI:46398"/>
    </ligand>
</feature>
<comment type="similarity">
    <text evidence="2">Belongs to the UDPGP type 1 family.</text>
</comment>
<evidence type="ECO:0000256" key="6">
    <source>
        <dbReference type="ARBA" id="ARBA00031959"/>
    </source>
</evidence>
<feature type="binding site" evidence="8">
    <location>
        <position position="226"/>
    </location>
    <ligand>
        <name>substrate</name>
    </ligand>
</feature>
<dbReference type="FunFam" id="2.160.10.10:FF:000001">
    <property type="entry name" value="UTP--glucose-1-phosphate uridylyltransferase"/>
    <property type="match status" value="1"/>
</dbReference>
<evidence type="ECO:0000256" key="5">
    <source>
        <dbReference type="ARBA" id="ARBA00022695"/>
    </source>
</evidence>
<sequence>KCPNSLLPVARGDSFNARVRGTSHIDFKTATTGVAAKSMRNEISRLVSTVEEPATKKAFDTEMQSFFYLFTRYLAERAKSTELDWDRIKSPAEDQIVPYADLPSPSQAKNLNKLAVLKVNGGLGTSMGMTGAKSALEVKNDMTFLDLTVRQIEHLNTTKHVDVPLILMTSFNTHEDTLRIIKKYANQQLRITTFNQSRYPRIYKETLLPCPKRADDDKKHWYPPGHGDLYNALLHSGVLDQLLAEGKEYLFVSNSDNLGAVYHMIDSQAEFLMEVTDKTKADIKGGTLIDYEGSIRLLEIAQVPSEHVEDFKSIRKFKIFNTNNLWINLKALKRVMETEGMELEIIINPKVNDDGSAVIQLETAAGAAIKHFKNAHGINVPRSRFLPVKSCSDLLLIKSDIYSLEHGQLVINPQRMFETTPVIKLGDHFKKIQQFQKRFKKIPQIVELDHLTVTGDVYFGRNVTLRGTVIVVANEGQRIDIPDGCILENRLLSGNLNMI</sequence>
<feature type="non-terminal residue" evidence="10">
    <location>
        <position position="1"/>
    </location>
</feature>
<feature type="non-terminal residue" evidence="10">
    <location>
        <position position="499"/>
    </location>
</feature>
<evidence type="ECO:0000256" key="3">
    <source>
        <dbReference type="ARBA" id="ARBA00012415"/>
    </source>
</evidence>
<dbReference type="PIRSF" id="PIRSF000806">
    <property type="entry name" value="UDPGP"/>
    <property type="match status" value="1"/>
</dbReference>
<gene>
    <name evidence="10" type="ORF">DFP72DRAFT_880606</name>
</gene>
<dbReference type="AlphaFoldDB" id="A0A8H6IB82"/>
<protein>
    <recommendedName>
        <fullName evidence="3">UTP--glucose-1-phosphate uridylyltransferase</fullName>
        <ecNumber evidence="3">2.7.7.9</ecNumber>
    </recommendedName>
    <alternativeName>
        <fullName evidence="6">UDP-glucose pyrophosphorylase</fullName>
    </alternativeName>
</protein>
<comment type="caution">
    <text evidence="10">The sequence shown here is derived from an EMBL/GenBank/DDBJ whole genome shotgun (WGS) entry which is preliminary data.</text>
</comment>
<dbReference type="PANTHER" id="PTHR43511">
    <property type="match status" value="1"/>
</dbReference>
<dbReference type="InterPro" id="IPR002618">
    <property type="entry name" value="UDPGP_fam"/>
</dbReference>
<dbReference type="CDD" id="cd00897">
    <property type="entry name" value="UGPase_euk"/>
    <property type="match status" value="1"/>
</dbReference>
<keyword evidence="4 10" id="KW-0808">Transferase</keyword>
<dbReference type="GO" id="GO:0006011">
    <property type="term" value="P:UDP-alpha-D-glucose metabolic process"/>
    <property type="evidence" value="ECO:0007669"/>
    <property type="project" value="InterPro"/>
</dbReference>
<keyword evidence="11" id="KW-1185">Reference proteome</keyword>